<dbReference type="InterPro" id="IPR036388">
    <property type="entry name" value="WH-like_DNA-bd_sf"/>
</dbReference>
<keyword evidence="3" id="KW-1185">Reference proteome</keyword>
<feature type="signal peptide" evidence="1">
    <location>
        <begin position="1"/>
        <end position="23"/>
    </location>
</feature>
<evidence type="ECO:0000256" key="1">
    <source>
        <dbReference type="SAM" id="SignalP"/>
    </source>
</evidence>
<dbReference type="AlphaFoldDB" id="A0A1J8QED2"/>
<comment type="caution">
    <text evidence="2">The sequence shown here is derived from an EMBL/GenBank/DDBJ whole genome shotgun (WGS) entry which is preliminary data.</text>
</comment>
<sequence>MGVLGQVFAVIYIVFDALMAGMGTKNFTADVPHSWATVTDQLNTILTFFYEISDPPILSLLSGIPIPFLQRAITTLTRSNRAQIIGVADGRFFAATK</sequence>
<protein>
    <submittedName>
        <fullName evidence="2">Uncharacterized protein</fullName>
    </submittedName>
</protein>
<organism evidence="2 3">
    <name type="scientific">Rhizopogon vesiculosus</name>
    <dbReference type="NCBI Taxonomy" id="180088"/>
    <lineage>
        <taxon>Eukaryota</taxon>
        <taxon>Fungi</taxon>
        <taxon>Dikarya</taxon>
        <taxon>Basidiomycota</taxon>
        <taxon>Agaricomycotina</taxon>
        <taxon>Agaricomycetes</taxon>
        <taxon>Agaricomycetidae</taxon>
        <taxon>Boletales</taxon>
        <taxon>Suillineae</taxon>
        <taxon>Rhizopogonaceae</taxon>
        <taxon>Rhizopogon</taxon>
    </lineage>
</organism>
<reference evidence="2 3" key="1">
    <citation type="submission" date="2016-03" db="EMBL/GenBank/DDBJ databases">
        <title>Comparative genomics of the ectomycorrhizal sister species Rhizopogon vinicolor and Rhizopogon vesiculosus (Basidiomycota: Boletales) reveals a divergence of the mating type B locus.</title>
        <authorList>
            <person name="Mujic A.B."/>
            <person name="Kuo A."/>
            <person name="Tritt A."/>
            <person name="Lipzen A."/>
            <person name="Chen C."/>
            <person name="Johnson J."/>
            <person name="Sharma A."/>
            <person name="Barry K."/>
            <person name="Grigoriev I.V."/>
            <person name="Spatafora J.W."/>
        </authorList>
    </citation>
    <scope>NUCLEOTIDE SEQUENCE [LARGE SCALE GENOMIC DNA]</scope>
    <source>
        <strain evidence="2 3">AM-OR11-056</strain>
    </source>
</reference>
<evidence type="ECO:0000313" key="3">
    <source>
        <dbReference type="Proteomes" id="UP000183567"/>
    </source>
</evidence>
<feature type="chain" id="PRO_5012995581" evidence="1">
    <location>
        <begin position="24"/>
        <end position="97"/>
    </location>
</feature>
<dbReference type="OrthoDB" id="245150at2759"/>
<gene>
    <name evidence="2" type="ORF">AZE42_02811</name>
</gene>
<dbReference type="Proteomes" id="UP000183567">
    <property type="component" value="Unassembled WGS sequence"/>
</dbReference>
<proteinExistence type="predicted"/>
<evidence type="ECO:0000313" key="2">
    <source>
        <dbReference type="EMBL" id="OJA18315.1"/>
    </source>
</evidence>
<dbReference type="EMBL" id="LVVM01001546">
    <property type="protein sequence ID" value="OJA18315.1"/>
    <property type="molecule type" value="Genomic_DNA"/>
</dbReference>
<name>A0A1J8QED2_9AGAM</name>
<accession>A0A1J8QED2</accession>
<dbReference type="Gene3D" id="1.10.10.10">
    <property type="entry name" value="Winged helix-like DNA-binding domain superfamily/Winged helix DNA-binding domain"/>
    <property type="match status" value="1"/>
</dbReference>
<dbReference type="STRING" id="180088.A0A1J8QED2"/>
<keyword evidence="1" id="KW-0732">Signal</keyword>